<dbReference type="GO" id="GO:0004834">
    <property type="term" value="F:tryptophan synthase activity"/>
    <property type="evidence" value="ECO:0007669"/>
    <property type="project" value="UniProtKB-EC"/>
</dbReference>
<evidence type="ECO:0000256" key="6">
    <source>
        <dbReference type="ARBA" id="ARBA00023239"/>
    </source>
</evidence>
<evidence type="ECO:0000256" key="3">
    <source>
        <dbReference type="ARBA" id="ARBA00022605"/>
    </source>
</evidence>
<dbReference type="RefSeq" id="WP_386757008.1">
    <property type="nucleotide sequence ID" value="NZ_JBHRXK010000001.1"/>
</dbReference>
<dbReference type="CDD" id="cd04724">
    <property type="entry name" value="Tryptophan_synthase_alpha"/>
    <property type="match status" value="1"/>
</dbReference>
<evidence type="ECO:0000313" key="11">
    <source>
        <dbReference type="Proteomes" id="UP001595740"/>
    </source>
</evidence>
<dbReference type="PANTHER" id="PTHR43406">
    <property type="entry name" value="TRYPTOPHAN SYNTHASE, ALPHA CHAIN"/>
    <property type="match status" value="1"/>
</dbReference>
<dbReference type="PROSITE" id="PS00167">
    <property type="entry name" value="TRP_SYNTHASE_ALPHA"/>
    <property type="match status" value="1"/>
</dbReference>
<comment type="catalytic activity">
    <reaction evidence="7 8">
        <text>(1S,2R)-1-C-(indol-3-yl)glycerol 3-phosphate + L-serine = D-glyceraldehyde 3-phosphate + L-tryptophan + H2O</text>
        <dbReference type="Rhea" id="RHEA:10532"/>
        <dbReference type="ChEBI" id="CHEBI:15377"/>
        <dbReference type="ChEBI" id="CHEBI:33384"/>
        <dbReference type="ChEBI" id="CHEBI:57912"/>
        <dbReference type="ChEBI" id="CHEBI:58866"/>
        <dbReference type="ChEBI" id="CHEBI:59776"/>
        <dbReference type="EC" id="4.2.1.20"/>
    </reaction>
</comment>
<feature type="active site" description="Proton acceptor" evidence="8">
    <location>
        <position position="60"/>
    </location>
</feature>
<accession>A0ABV7RLX7</accession>
<keyword evidence="6 8" id="KW-0456">Lyase</keyword>
<dbReference type="PANTHER" id="PTHR43406:SF1">
    <property type="entry name" value="TRYPTOPHAN SYNTHASE ALPHA CHAIN, CHLOROPLASTIC"/>
    <property type="match status" value="1"/>
</dbReference>
<evidence type="ECO:0000256" key="1">
    <source>
        <dbReference type="ARBA" id="ARBA00004733"/>
    </source>
</evidence>
<evidence type="ECO:0000313" key="10">
    <source>
        <dbReference type="EMBL" id="MFC3549732.1"/>
    </source>
</evidence>
<dbReference type="EC" id="4.2.1.20" evidence="8"/>
<dbReference type="InterPro" id="IPR013785">
    <property type="entry name" value="Aldolase_TIM"/>
</dbReference>
<comment type="subunit">
    <text evidence="2 8">Tetramer of two alpha and two beta chains.</text>
</comment>
<keyword evidence="11" id="KW-1185">Reference proteome</keyword>
<comment type="similarity">
    <text evidence="8 9">Belongs to the TrpA family.</text>
</comment>
<evidence type="ECO:0000256" key="2">
    <source>
        <dbReference type="ARBA" id="ARBA00011270"/>
    </source>
</evidence>
<comment type="function">
    <text evidence="8">The alpha subunit is responsible for the aldol cleavage of indoleglycerol phosphate to indole and glyceraldehyde 3-phosphate.</text>
</comment>
<sequence>MNRIDTRFAALKAQGRKALIPFITAGDPSLEATVPVMHALVEAGADVIELGVPFSDPMADGPTIQRSSERALSRGTGLAFVLDSVRAFRKHDADTPVVLMGYLNPVEIRGAERFASEAVTAGVDGVLLVDLPPEESGEFREAFAQHGLALILLASPTTTDARMRLLCDDAQGYLYYVSFAGVTGADRLDTGTAGAHLQAIRRQSAVPVVAGFGIKDAASAAAMAREADGVVVGSALVAALADAPDPAQQARTFLAPLRAALDATPA</sequence>
<dbReference type="InterPro" id="IPR002028">
    <property type="entry name" value="Trp_synthase_suA"/>
</dbReference>
<evidence type="ECO:0000256" key="5">
    <source>
        <dbReference type="ARBA" id="ARBA00023141"/>
    </source>
</evidence>
<dbReference type="Gene3D" id="3.20.20.70">
    <property type="entry name" value="Aldolase class I"/>
    <property type="match status" value="1"/>
</dbReference>
<evidence type="ECO:0000256" key="8">
    <source>
        <dbReference type="HAMAP-Rule" id="MF_00131"/>
    </source>
</evidence>
<dbReference type="InterPro" id="IPR018204">
    <property type="entry name" value="Trp_synthase_alpha_AS"/>
</dbReference>
<reference evidence="11" key="1">
    <citation type="journal article" date="2019" name="Int. J. Syst. Evol. Microbiol.">
        <title>The Global Catalogue of Microorganisms (GCM) 10K type strain sequencing project: providing services to taxonomists for standard genome sequencing and annotation.</title>
        <authorList>
            <consortium name="The Broad Institute Genomics Platform"/>
            <consortium name="The Broad Institute Genome Sequencing Center for Infectious Disease"/>
            <person name="Wu L."/>
            <person name="Ma J."/>
        </authorList>
    </citation>
    <scope>NUCLEOTIDE SEQUENCE [LARGE SCALE GENOMIC DNA]</scope>
    <source>
        <strain evidence="11">KCTC 42875</strain>
    </source>
</reference>
<dbReference type="SUPFAM" id="SSF51366">
    <property type="entry name" value="Ribulose-phoshate binding barrel"/>
    <property type="match status" value="1"/>
</dbReference>
<protein>
    <recommendedName>
        <fullName evidence="8">Tryptophan synthase alpha chain</fullName>
        <ecNumber evidence="8">4.2.1.20</ecNumber>
    </recommendedName>
</protein>
<gene>
    <name evidence="8 10" type="primary">trpA</name>
    <name evidence="10" type="ORF">ACFOLC_01740</name>
</gene>
<organism evidence="10 11">
    <name type="scientific">Lysobacter cavernae</name>
    <dbReference type="NCBI Taxonomy" id="1685901"/>
    <lineage>
        <taxon>Bacteria</taxon>
        <taxon>Pseudomonadati</taxon>
        <taxon>Pseudomonadota</taxon>
        <taxon>Gammaproteobacteria</taxon>
        <taxon>Lysobacterales</taxon>
        <taxon>Lysobacteraceae</taxon>
        <taxon>Lysobacter</taxon>
    </lineage>
</organism>
<comment type="pathway">
    <text evidence="1 8">Amino-acid biosynthesis; L-tryptophan biosynthesis; L-tryptophan from chorismate: step 5/5.</text>
</comment>
<dbReference type="HAMAP" id="MF_00131">
    <property type="entry name" value="Trp_synth_alpha"/>
    <property type="match status" value="1"/>
</dbReference>
<dbReference type="EMBL" id="JBHRXK010000001">
    <property type="protein sequence ID" value="MFC3549732.1"/>
    <property type="molecule type" value="Genomic_DNA"/>
</dbReference>
<keyword evidence="5 8" id="KW-0057">Aromatic amino acid biosynthesis</keyword>
<name>A0ABV7RLX7_9GAMM</name>
<keyword evidence="4 8" id="KW-0822">Tryptophan biosynthesis</keyword>
<proteinExistence type="inferred from homology"/>
<evidence type="ECO:0000256" key="7">
    <source>
        <dbReference type="ARBA" id="ARBA00049047"/>
    </source>
</evidence>
<dbReference type="NCBIfam" id="TIGR00262">
    <property type="entry name" value="trpA"/>
    <property type="match status" value="1"/>
</dbReference>
<comment type="caution">
    <text evidence="10">The sequence shown here is derived from an EMBL/GenBank/DDBJ whole genome shotgun (WGS) entry which is preliminary data.</text>
</comment>
<evidence type="ECO:0000256" key="4">
    <source>
        <dbReference type="ARBA" id="ARBA00022822"/>
    </source>
</evidence>
<dbReference type="Pfam" id="PF00290">
    <property type="entry name" value="Trp_syntA"/>
    <property type="match status" value="1"/>
</dbReference>
<keyword evidence="3 8" id="KW-0028">Amino-acid biosynthesis</keyword>
<dbReference type="InterPro" id="IPR011060">
    <property type="entry name" value="RibuloseP-bd_barrel"/>
</dbReference>
<evidence type="ECO:0000256" key="9">
    <source>
        <dbReference type="RuleBase" id="RU003662"/>
    </source>
</evidence>
<dbReference type="Proteomes" id="UP001595740">
    <property type="component" value="Unassembled WGS sequence"/>
</dbReference>
<feature type="active site" description="Proton acceptor" evidence="8">
    <location>
        <position position="49"/>
    </location>
</feature>